<dbReference type="InterPro" id="IPR018357">
    <property type="entry name" value="Hexapep_transf_CS"/>
</dbReference>
<keyword evidence="3" id="KW-0677">Repeat</keyword>
<dbReference type="InterPro" id="IPR011004">
    <property type="entry name" value="Trimer_LpxA-like_sf"/>
</dbReference>
<dbReference type="OrthoDB" id="9807278at2"/>
<dbReference type="RefSeq" id="WP_002703477.1">
    <property type="nucleotide sequence ID" value="NZ_AAWS01000054.1"/>
</dbReference>
<name>A1ZWX7_MICM2</name>
<dbReference type="AlphaFoldDB" id="A1ZWX7"/>
<dbReference type="Proteomes" id="UP000004095">
    <property type="component" value="Unassembled WGS sequence"/>
</dbReference>
<evidence type="ECO:0000313" key="4">
    <source>
        <dbReference type="EMBL" id="EAY25154.1"/>
    </source>
</evidence>
<dbReference type="InterPro" id="IPR050179">
    <property type="entry name" value="Trans_hexapeptide_repeat"/>
</dbReference>
<evidence type="ECO:0000256" key="2">
    <source>
        <dbReference type="ARBA" id="ARBA00022679"/>
    </source>
</evidence>
<dbReference type="GO" id="GO:0016740">
    <property type="term" value="F:transferase activity"/>
    <property type="evidence" value="ECO:0007669"/>
    <property type="project" value="UniProtKB-KW"/>
</dbReference>
<dbReference type="PANTHER" id="PTHR43300">
    <property type="entry name" value="ACETYLTRANSFERASE"/>
    <property type="match status" value="1"/>
</dbReference>
<sequence>MFISGNQIEEELLTLQANTGFTQAVAGIKTGRFKRDVNQVTYQYRVTYTQHLRNYMYDPARLNVIFSDASLQHLFFRTFGYQGNTRFTIYPNAWLRDLPLLDIGENVYFGDGILLGTNQISENQQFIKVGRIRIGKNTIFDQHCSVGLDTQIGQDVQVRFKSSIGLKCTLGNSITVGECSIVGHRAQLGDRVRLGLNTKLGNFVRVDDDVVIGDFQIIPPFSHVTRQGVFSSQPKAHNSLPNALAFNTMS</sequence>
<evidence type="ECO:0000256" key="1">
    <source>
        <dbReference type="ARBA" id="ARBA00007274"/>
    </source>
</evidence>
<reference evidence="4 5" key="1">
    <citation type="submission" date="2007-01" db="EMBL/GenBank/DDBJ databases">
        <authorList>
            <person name="Haygood M."/>
            <person name="Podell S."/>
            <person name="Anderson C."/>
            <person name="Hopkinson B."/>
            <person name="Roe K."/>
            <person name="Barbeau K."/>
            <person name="Gaasterland T."/>
            <person name="Ferriera S."/>
            <person name="Johnson J."/>
            <person name="Kravitz S."/>
            <person name="Beeson K."/>
            <person name="Sutton G."/>
            <person name="Rogers Y.-H."/>
            <person name="Friedman R."/>
            <person name="Frazier M."/>
            <person name="Venter J.C."/>
        </authorList>
    </citation>
    <scope>NUCLEOTIDE SEQUENCE [LARGE SCALE GENOMIC DNA]</scope>
    <source>
        <strain evidence="4 5">ATCC 23134</strain>
    </source>
</reference>
<dbReference type="Gene3D" id="2.160.10.10">
    <property type="entry name" value="Hexapeptide repeat proteins"/>
    <property type="match status" value="1"/>
</dbReference>
<dbReference type="SUPFAM" id="SSF51161">
    <property type="entry name" value="Trimeric LpxA-like enzymes"/>
    <property type="match status" value="1"/>
</dbReference>
<proteinExistence type="inferred from homology"/>
<comment type="similarity">
    <text evidence="1">Belongs to the transferase hexapeptide repeat family.</text>
</comment>
<dbReference type="eggNOG" id="ENOG5033KCH">
    <property type="taxonomic scope" value="Bacteria"/>
</dbReference>
<accession>A1ZWX7</accession>
<dbReference type="PROSITE" id="PS00101">
    <property type="entry name" value="HEXAPEP_TRANSFERASES"/>
    <property type="match status" value="2"/>
</dbReference>
<gene>
    <name evidence="4" type="ORF">M23134_05925</name>
</gene>
<comment type="caution">
    <text evidence="4">The sequence shown here is derived from an EMBL/GenBank/DDBJ whole genome shotgun (WGS) entry which is preliminary data.</text>
</comment>
<evidence type="ECO:0000313" key="5">
    <source>
        <dbReference type="Proteomes" id="UP000004095"/>
    </source>
</evidence>
<keyword evidence="5" id="KW-1185">Reference proteome</keyword>
<protein>
    <submittedName>
        <fullName evidence="4">Uncharacterized protein</fullName>
    </submittedName>
</protein>
<organism evidence="4 5">
    <name type="scientific">Microscilla marina ATCC 23134</name>
    <dbReference type="NCBI Taxonomy" id="313606"/>
    <lineage>
        <taxon>Bacteria</taxon>
        <taxon>Pseudomonadati</taxon>
        <taxon>Bacteroidota</taxon>
        <taxon>Cytophagia</taxon>
        <taxon>Cytophagales</taxon>
        <taxon>Microscillaceae</taxon>
        <taxon>Microscilla</taxon>
    </lineage>
</organism>
<dbReference type="EMBL" id="AAWS01000054">
    <property type="protein sequence ID" value="EAY25154.1"/>
    <property type="molecule type" value="Genomic_DNA"/>
</dbReference>
<evidence type="ECO:0000256" key="3">
    <source>
        <dbReference type="ARBA" id="ARBA00022737"/>
    </source>
</evidence>
<keyword evidence="2" id="KW-0808">Transferase</keyword>